<dbReference type="SUPFAM" id="SSF51556">
    <property type="entry name" value="Metallo-dependent hydrolases"/>
    <property type="match status" value="1"/>
</dbReference>
<dbReference type="Gene3D" id="3.10.310.70">
    <property type="match status" value="1"/>
</dbReference>
<keyword evidence="3" id="KW-1185">Reference proteome</keyword>
<dbReference type="InterPro" id="IPR013108">
    <property type="entry name" value="Amidohydro_3"/>
</dbReference>
<dbReference type="SUPFAM" id="SSF51338">
    <property type="entry name" value="Composite domain of metallo-dependent hydrolases"/>
    <property type="match status" value="1"/>
</dbReference>
<dbReference type="EMBL" id="WMBR01000001">
    <property type="protein sequence ID" value="MXP19749.1"/>
    <property type="molecule type" value="Genomic_DNA"/>
</dbReference>
<gene>
    <name evidence="2" type="ORF">GIY30_00015</name>
</gene>
<dbReference type="AlphaFoldDB" id="A0A6L7GIK1"/>
<dbReference type="InterPro" id="IPR032466">
    <property type="entry name" value="Metal_Hydrolase"/>
</dbReference>
<feature type="domain" description="Amidohydrolase 3" evidence="1">
    <location>
        <begin position="39"/>
        <end position="460"/>
    </location>
</feature>
<evidence type="ECO:0000313" key="2">
    <source>
        <dbReference type="EMBL" id="MXP19749.1"/>
    </source>
</evidence>
<dbReference type="Pfam" id="PF07969">
    <property type="entry name" value="Amidohydro_3"/>
    <property type="match status" value="1"/>
</dbReference>
<reference evidence="2 3" key="1">
    <citation type="submission" date="2019-11" db="EMBL/GenBank/DDBJ databases">
        <title>Gordonia sp. nov., a novel actinobacterium isolated from mangrove soil in Hainan.</title>
        <authorList>
            <person name="Huang X."/>
            <person name="Xie Y."/>
            <person name="Chu X."/>
            <person name="Xiao K."/>
        </authorList>
    </citation>
    <scope>NUCLEOTIDE SEQUENCE [LARGE SCALE GENOMIC DNA]</scope>
    <source>
        <strain evidence="2 3">HNM0687</strain>
    </source>
</reference>
<dbReference type="PANTHER" id="PTHR22642:SF2">
    <property type="entry name" value="PROTEIN LONG AFTER FAR-RED 3"/>
    <property type="match status" value="1"/>
</dbReference>
<dbReference type="Proteomes" id="UP000475545">
    <property type="component" value="Unassembled WGS sequence"/>
</dbReference>
<protein>
    <submittedName>
        <fullName evidence="2">Amidohydrolase family protein</fullName>
    </submittedName>
</protein>
<name>A0A6L7GIK1_9ACTN</name>
<sequence length="466" mass="49916">MTDLTFRRVELPVGIRDVVVRDGRVVEITDDAPSHGSVVIDGRGGALIPGLHDHHLHLHATAAAAESIRCGPPEVTDLAGLTAALTGAPGDGWIRGVGYTETVGGLIDRSALDRCTPDRPVRIQHRSGALWILNTRAADLVDLEQADHPGIERDERGRPTGRLWRADDWLRDHLPDAGPPSLSALGESLSAFGITGITDASPDLSRESRDALIAAHRTGQLPQRLHLLGVGIGDDLPDAGPAVTVGPYKIVIADSGLPDLADLTERIRQAHTHRRPVAVHCVSRVALALLLAAFRDAGVIDGDRIEHGAIIGAGTVTELAELGVRVVTQPGFLADRGDDYLARVDAADLPDLYRCRSLLDHHVPTALSSDAPYGPLDPWAVIRAAIERRAPTGEIVGEAERIRADEALDCHLAPLDDPGGEARQIRPGADADLVLFDRPLAEVLDDPRSDMVRCTVIRGERKFDRG</sequence>
<comment type="caution">
    <text evidence="2">The sequence shown here is derived from an EMBL/GenBank/DDBJ whole genome shotgun (WGS) entry which is preliminary data.</text>
</comment>
<dbReference type="RefSeq" id="WP_160899950.1">
    <property type="nucleotide sequence ID" value="NZ_CP102850.1"/>
</dbReference>
<dbReference type="GO" id="GO:0016810">
    <property type="term" value="F:hydrolase activity, acting on carbon-nitrogen (but not peptide) bonds"/>
    <property type="evidence" value="ECO:0007669"/>
    <property type="project" value="InterPro"/>
</dbReference>
<proteinExistence type="predicted"/>
<dbReference type="Gene3D" id="3.20.20.140">
    <property type="entry name" value="Metal-dependent hydrolases"/>
    <property type="match status" value="1"/>
</dbReference>
<evidence type="ECO:0000313" key="3">
    <source>
        <dbReference type="Proteomes" id="UP000475545"/>
    </source>
</evidence>
<dbReference type="PANTHER" id="PTHR22642">
    <property type="entry name" value="IMIDAZOLONEPROPIONASE"/>
    <property type="match status" value="1"/>
</dbReference>
<organism evidence="2 3">
    <name type="scientific">Gordonia mangrovi</name>
    <dbReference type="NCBI Taxonomy" id="2665643"/>
    <lineage>
        <taxon>Bacteria</taxon>
        <taxon>Bacillati</taxon>
        <taxon>Actinomycetota</taxon>
        <taxon>Actinomycetes</taxon>
        <taxon>Mycobacteriales</taxon>
        <taxon>Gordoniaceae</taxon>
        <taxon>Gordonia</taxon>
    </lineage>
</organism>
<dbReference type="InterPro" id="IPR011059">
    <property type="entry name" value="Metal-dep_hydrolase_composite"/>
</dbReference>
<keyword evidence="2" id="KW-0378">Hydrolase</keyword>
<evidence type="ECO:0000259" key="1">
    <source>
        <dbReference type="Pfam" id="PF07969"/>
    </source>
</evidence>
<accession>A0A6L7GIK1</accession>
<dbReference type="Gene3D" id="2.30.40.10">
    <property type="entry name" value="Urease, subunit C, domain 1"/>
    <property type="match status" value="1"/>
</dbReference>